<evidence type="ECO:0000259" key="7">
    <source>
        <dbReference type="PROSITE" id="PS00716"/>
    </source>
</evidence>
<dbReference type="Proteomes" id="UP000541810">
    <property type="component" value="Unassembled WGS sequence"/>
</dbReference>
<dbReference type="GO" id="GO:0003899">
    <property type="term" value="F:DNA-directed RNA polymerase activity"/>
    <property type="evidence" value="ECO:0007669"/>
    <property type="project" value="InterPro"/>
</dbReference>
<organism evidence="8 9">
    <name type="scientific">Algisphaera agarilytica</name>
    <dbReference type="NCBI Taxonomy" id="1385975"/>
    <lineage>
        <taxon>Bacteria</taxon>
        <taxon>Pseudomonadati</taxon>
        <taxon>Planctomycetota</taxon>
        <taxon>Phycisphaerae</taxon>
        <taxon>Phycisphaerales</taxon>
        <taxon>Phycisphaeraceae</taxon>
        <taxon>Algisphaera</taxon>
    </lineage>
</organism>
<accession>A0A7X0H7K6</accession>
<keyword evidence="8" id="KW-0969">Cilium</keyword>
<dbReference type="InterPro" id="IPR007627">
    <property type="entry name" value="RNA_pol_sigma70_r2"/>
</dbReference>
<dbReference type="PANTHER" id="PTHR30385:SF7">
    <property type="entry name" value="RNA POLYMERASE SIGMA FACTOR FLIA"/>
    <property type="match status" value="1"/>
</dbReference>
<dbReference type="Gene3D" id="1.20.140.160">
    <property type="match status" value="1"/>
</dbReference>
<evidence type="ECO:0000259" key="6">
    <source>
        <dbReference type="PROSITE" id="PS00715"/>
    </source>
</evidence>
<comment type="function">
    <text evidence="5">Sigma factors are initiation factors that promote the attachment of RNA polymerase to specific initiation sites and are then released.</text>
</comment>
<dbReference type="Pfam" id="PF04542">
    <property type="entry name" value="Sigma70_r2"/>
    <property type="match status" value="1"/>
</dbReference>
<protein>
    <recommendedName>
        <fullName evidence="5">RNA polymerase sigma factor</fullName>
    </recommendedName>
</protein>
<dbReference type="Pfam" id="PF04545">
    <property type="entry name" value="Sigma70_r4"/>
    <property type="match status" value="1"/>
</dbReference>
<keyword evidence="8" id="KW-0282">Flagellum</keyword>
<proteinExistence type="inferred from homology"/>
<dbReference type="Gene3D" id="1.10.1740.10">
    <property type="match status" value="1"/>
</dbReference>
<dbReference type="NCBIfam" id="NF005413">
    <property type="entry name" value="PRK06986.1"/>
    <property type="match status" value="1"/>
</dbReference>
<dbReference type="GO" id="GO:0016987">
    <property type="term" value="F:sigma factor activity"/>
    <property type="evidence" value="ECO:0007669"/>
    <property type="project" value="UniProtKB-KW"/>
</dbReference>
<feature type="domain" description="RNA polymerase sigma-70" evidence="7">
    <location>
        <begin position="231"/>
        <end position="257"/>
    </location>
</feature>
<keyword evidence="8" id="KW-0966">Cell projection</keyword>
<dbReference type="EMBL" id="JACHGY010000001">
    <property type="protein sequence ID" value="MBB6430760.1"/>
    <property type="molecule type" value="Genomic_DNA"/>
</dbReference>
<dbReference type="CDD" id="cd06171">
    <property type="entry name" value="Sigma70_r4"/>
    <property type="match status" value="1"/>
</dbReference>
<dbReference type="InterPro" id="IPR014284">
    <property type="entry name" value="RNA_pol_sigma-70_dom"/>
</dbReference>
<dbReference type="InterPro" id="IPR012845">
    <property type="entry name" value="RNA_pol_sigma_FliA_WhiG"/>
</dbReference>
<evidence type="ECO:0000256" key="3">
    <source>
        <dbReference type="ARBA" id="ARBA00023125"/>
    </source>
</evidence>
<keyword evidence="2 5" id="KW-0731">Sigma factor</keyword>
<comment type="caution">
    <text evidence="8">The sequence shown here is derived from an EMBL/GenBank/DDBJ whole genome shotgun (WGS) entry which is preliminary data.</text>
</comment>
<comment type="similarity">
    <text evidence="5">Belongs to the sigma-70 factor family.</text>
</comment>
<keyword evidence="1 5" id="KW-0805">Transcription regulation</keyword>
<dbReference type="InterPro" id="IPR000943">
    <property type="entry name" value="RNA_pol_sigma70"/>
</dbReference>
<name>A0A7X0H7K6_9BACT</name>
<reference evidence="8 9" key="1">
    <citation type="submission" date="2020-08" db="EMBL/GenBank/DDBJ databases">
        <title>Genomic Encyclopedia of Type Strains, Phase IV (KMG-IV): sequencing the most valuable type-strain genomes for metagenomic binning, comparative biology and taxonomic classification.</title>
        <authorList>
            <person name="Goeker M."/>
        </authorList>
    </citation>
    <scope>NUCLEOTIDE SEQUENCE [LARGE SCALE GENOMIC DNA]</scope>
    <source>
        <strain evidence="8 9">DSM 103725</strain>
    </source>
</reference>
<dbReference type="InterPro" id="IPR013324">
    <property type="entry name" value="RNA_pol_sigma_r3/r4-like"/>
</dbReference>
<evidence type="ECO:0000256" key="1">
    <source>
        <dbReference type="ARBA" id="ARBA00023015"/>
    </source>
</evidence>
<evidence type="ECO:0000313" key="8">
    <source>
        <dbReference type="EMBL" id="MBB6430760.1"/>
    </source>
</evidence>
<gene>
    <name evidence="8" type="ORF">HNQ40_002566</name>
</gene>
<dbReference type="GO" id="GO:0003677">
    <property type="term" value="F:DNA binding"/>
    <property type="evidence" value="ECO:0007669"/>
    <property type="project" value="UniProtKB-KW"/>
</dbReference>
<evidence type="ECO:0000313" key="9">
    <source>
        <dbReference type="Proteomes" id="UP000541810"/>
    </source>
</evidence>
<keyword evidence="4 5" id="KW-0804">Transcription</keyword>
<evidence type="ECO:0000256" key="4">
    <source>
        <dbReference type="ARBA" id="ARBA00023163"/>
    </source>
</evidence>
<dbReference type="PROSITE" id="PS00715">
    <property type="entry name" value="SIGMA70_1"/>
    <property type="match status" value="1"/>
</dbReference>
<dbReference type="InterPro" id="IPR013325">
    <property type="entry name" value="RNA_pol_sigma_r2"/>
</dbReference>
<dbReference type="NCBIfam" id="TIGR02937">
    <property type="entry name" value="sigma70-ECF"/>
    <property type="match status" value="1"/>
</dbReference>
<dbReference type="SUPFAM" id="SSF88659">
    <property type="entry name" value="Sigma3 and sigma4 domains of RNA polymerase sigma factors"/>
    <property type="match status" value="2"/>
</dbReference>
<keyword evidence="3 5" id="KW-0238">DNA-binding</keyword>
<dbReference type="PRINTS" id="PR00046">
    <property type="entry name" value="SIGMA70FCT"/>
</dbReference>
<evidence type="ECO:0000256" key="5">
    <source>
        <dbReference type="RuleBase" id="RU362124"/>
    </source>
</evidence>
<dbReference type="PROSITE" id="PS00716">
    <property type="entry name" value="SIGMA70_2"/>
    <property type="match status" value="1"/>
</dbReference>
<dbReference type="RefSeq" id="WP_184678256.1">
    <property type="nucleotide sequence ID" value="NZ_JACHGY010000001.1"/>
</dbReference>
<feature type="domain" description="RNA polymerase sigma-70" evidence="6">
    <location>
        <begin position="67"/>
        <end position="80"/>
    </location>
</feature>
<dbReference type="AlphaFoldDB" id="A0A7X0H7K6"/>
<sequence>MGLALAAKRYQRLEPVDRDTASSLWSAYRESPDRTNRNALMELYLPVVRYNAQRIHLKLPESVELGDLISAGTFGLVDAIEGFDPERGIKFETYCAPRIRGAILDELRSLDWVPRLVRSRSTQVEKARRSLTAQTGVAPTDSELRQQLGVDRDEFAKIKRDSTAVGTVSLSRRFTTEESGRELGEIDVLQDTRQINPLSAISRRDLKELVTKGLSRHERMIVVLYYYEAMTMREIGRVLDLSESRVSQMHSSILLRLKAQLQHKANELAELNG</sequence>
<dbReference type="NCBIfam" id="TIGR02479">
    <property type="entry name" value="FliA_WhiG"/>
    <property type="match status" value="1"/>
</dbReference>
<dbReference type="PIRSF" id="PIRSF000770">
    <property type="entry name" value="RNA_pol_sigma-SigE/K"/>
    <property type="match status" value="1"/>
</dbReference>
<dbReference type="InterPro" id="IPR007630">
    <property type="entry name" value="RNA_pol_sigma70_r4"/>
</dbReference>
<dbReference type="SUPFAM" id="SSF88946">
    <property type="entry name" value="Sigma2 domain of RNA polymerase sigma factors"/>
    <property type="match status" value="1"/>
</dbReference>
<keyword evidence="9" id="KW-1185">Reference proteome</keyword>
<evidence type="ECO:0000256" key="2">
    <source>
        <dbReference type="ARBA" id="ARBA00023082"/>
    </source>
</evidence>
<dbReference type="GO" id="GO:0006352">
    <property type="term" value="P:DNA-templated transcription initiation"/>
    <property type="evidence" value="ECO:0007669"/>
    <property type="project" value="InterPro"/>
</dbReference>
<dbReference type="PANTHER" id="PTHR30385">
    <property type="entry name" value="SIGMA FACTOR F FLAGELLAR"/>
    <property type="match status" value="1"/>
</dbReference>